<dbReference type="AlphaFoldDB" id="E2PZ96"/>
<feature type="region of interest" description="Disordered" evidence="1">
    <location>
        <begin position="100"/>
        <end position="149"/>
    </location>
</feature>
<gene>
    <name evidence="2" type="ORF">SCLAV_5284</name>
</gene>
<evidence type="ECO:0000313" key="3">
    <source>
        <dbReference type="Proteomes" id="UP000002357"/>
    </source>
</evidence>
<accession>E2PZ96</accession>
<organism evidence="2 3">
    <name type="scientific">Streptomyces clavuligerus</name>
    <dbReference type="NCBI Taxonomy" id="1901"/>
    <lineage>
        <taxon>Bacteria</taxon>
        <taxon>Bacillati</taxon>
        <taxon>Actinomycetota</taxon>
        <taxon>Actinomycetes</taxon>
        <taxon>Kitasatosporales</taxon>
        <taxon>Streptomycetaceae</taxon>
        <taxon>Streptomyces</taxon>
    </lineage>
</organism>
<dbReference type="EMBL" id="CM000913">
    <property type="protein sequence ID" value="EFG10357.1"/>
    <property type="molecule type" value="Genomic_DNA"/>
</dbReference>
<sequence>MPPPLRCLPAPVHKKDPVEPQNPDTPELTVGELIGRLSALDQTATVRPAVNPLFPMAHRVSGVMAARDEAGRPLVLLADGDQTGHVPPDVAIRLTWHEPTAAPPRPAQGGPPLAAPVQATPHPLRTTRRPPPGPAPTRLQHYLPPTTPNLILKRSASDLGMGAMELRPVSMKCGMAEVMPCLAVVEADVQGLVEASPGRLHPRTHRPAHSLPGPPPRPPLAKAPTPEHAPPRHRMIREVRSLLLRLATARASRDPARTRALIRERDDLLRRPSQGPGRGRWSGGREADGEGPQPYPQSTDTRHSCGATRRRSPAPGSRSRRGSRGRR</sequence>
<name>E2PZ96_STRCL</name>
<evidence type="ECO:0000256" key="1">
    <source>
        <dbReference type="SAM" id="MobiDB-lite"/>
    </source>
</evidence>
<keyword evidence="3" id="KW-1185">Reference proteome</keyword>
<feature type="compositionally biased region" description="Basic residues" evidence="1">
    <location>
        <begin position="308"/>
        <end position="327"/>
    </location>
</feature>
<proteinExistence type="predicted"/>
<reference evidence="2 3" key="1">
    <citation type="journal article" date="2010" name="Genome Biol. Evol.">
        <title>The sequence of a 1.8-mb bacterial linear plasmid reveals a rich evolutionary reservoir of secondary metabolic pathways.</title>
        <authorList>
            <person name="Medema M.H."/>
            <person name="Trefzer A."/>
            <person name="Kovalchuk A."/>
            <person name="van den Berg M."/>
            <person name="Mueller U."/>
            <person name="Heijne W."/>
            <person name="Wu L."/>
            <person name="Alam M.T."/>
            <person name="Ronning C.M."/>
            <person name="Nierman W.C."/>
            <person name="Bovenberg R.A.L."/>
            <person name="Breitling R."/>
            <person name="Takano E."/>
        </authorList>
    </citation>
    <scope>NUCLEOTIDE SEQUENCE [LARGE SCALE GENOMIC DNA]</scope>
    <source>
        <strain evidence="3">ATCC 27064 / DSM 738 / JCM 4710 / NBRC 13307 / NCIMB 12785 / NRRL 3585 / VKM Ac-602</strain>
    </source>
</reference>
<dbReference type="Proteomes" id="UP000002357">
    <property type="component" value="Chromosome"/>
</dbReference>
<feature type="compositionally biased region" description="Low complexity" evidence="1">
    <location>
        <begin position="107"/>
        <end position="124"/>
    </location>
</feature>
<feature type="compositionally biased region" description="Basic and acidic residues" evidence="1">
    <location>
        <begin position="251"/>
        <end position="270"/>
    </location>
</feature>
<feature type="region of interest" description="Disordered" evidence="1">
    <location>
        <begin position="251"/>
        <end position="327"/>
    </location>
</feature>
<dbReference type="eggNOG" id="ENOG5031KHS">
    <property type="taxonomic scope" value="Bacteria"/>
</dbReference>
<feature type="compositionally biased region" description="Pro residues" evidence="1">
    <location>
        <begin position="212"/>
        <end position="221"/>
    </location>
</feature>
<feature type="region of interest" description="Disordered" evidence="1">
    <location>
        <begin position="1"/>
        <end position="24"/>
    </location>
</feature>
<protein>
    <submittedName>
        <fullName evidence="2">Uncharacterized protein</fullName>
    </submittedName>
</protein>
<evidence type="ECO:0000313" key="2">
    <source>
        <dbReference type="EMBL" id="EFG10357.1"/>
    </source>
</evidence>
<feature type="region of interest" description="Disordered" evidence="1">
    <location>
        <begin position="197"/>
        <end position="233"/>
    </location>
</feature>